<comment type="caution">
    <text evidence="1">The sequence shown here is derived from an EMBL/GenBank/DDBJ whole genome shotgun (WGS) entry which is preliminary data.</text>
</comment>
<dbReference type="AlphaFoldDB" id="A0AA39P5X5"/>
<accession>A0AA39P5X5</accession>
<dbReference type="Proteomes" id="UP001175228">
    <property type="component" value="Unassembled WGS sequence"/>
</dbReference>
<gene>
    <name evidence="1" type="ORF">EDD18DRAFT_1034952</name>
</gene>
<feature type="non-terminal residue" evidence="1">
    <location>
        <position position="1"/>
    </location>
</feature>
<reference evidence="1" key="1">
    <citation type="submission" date="2023-06" db="EMBL/GenBank/DDBJ databases">
        <authorList>
            <consortium name="Lawrence Berkeley National Laboratory"/>
            <person name="Ahrendt S."/>
            <person name="Sahu N."/>
            <person name="Indic B."/>
            <person name="Wong-Bajracharya J."/>
            <person name="Merenyi Z."/>
            <person name="Ke H.-M."/>
            <person name="Monk M."/>
            <person name="Kocsube S."/>
            <person name="Drula E."/>
            <person name="Lipzen A."/>
            <person name="Balint B."/>
            <person name="Henrissat B."/>
            <person name="Andreopoulos B."/>
            <person name="Martin F.M."/>
            <person name="Harder C.B."/>
            <person name="Rigling D."/>
            <person name="Ford K.L."/>
            <person name="Foster G.D."/>
            <person name="Pangilinan J."/>
            <person name="Papanicolaou A."/>
            <person name="Barry K."/>
            <person name="LaButti K."/>
            <person name="Viragh M."/>
            <person name="Koriabine M."/>
            <person name="Yan M."/>
            <person name="Riley R."/>
            <person name="Champramary S."/>
            <person name="Plett K.L."/>
            <person name="Tsai I.J."/>
            <person name="Slot J."/>
            <person name="Sipos G."/>
            <person name="Plett J."/>
            <person name="Nagy L.G."/>
            <person name="Grigoriev I.V."/>
        </authorList>
    </citation>
    <scope>NUCLEOTIDE SEQUENCE</scope>
    <source>
        <strain evidence="1">HWK02</strain>
    </source>
</reference>
<dbReference type="EMBL" id="JAUEPU010000099">
    <property type="protein sequence ID" value="KAK0478059.1"/>
    <property type="molecule type" value="Genomic_DNA"/>
</dbReference>
<evidence type="ECO:0000313" key="1">
    <source>
        <dbReference type="EMBL" id="KAK0478059.1"/>
    </source>
</evidence>
<sequence length="133" mass="14827">PLKPFLMASLPDFIARSLADPMIEKLCDEACDNAMAHLDDPVDRTMTNIFDGEFMKTFEGPAPGKLFIDRGEKVRIAYAMQVDFYNPNGIRKRGNHDSIGLISMANLNIPESIRYKPENIFVAGITPGPKEPN</sequence>
<organism evidence="1 2">
    <name type="scientific">Armillaria luteobubalina</name>
    <dbReference type="NCBI Taxonomy" id="153913"/>
    <lineage>
        <taxon>Eukaryota</taxon>
        <taxon>Fungi</taxon>
        <taxon>Dikarya</taxon>
        <taxon>Basidiomycota</taxon>
        <taxon>Agaricomycotina</taxon>
        <taxon>Agaricomycetes</taxon>
        <taxon>Agaricomycetidae</taxon>
        <taxon>Agaricales</taxon>
        <taxon>Marasmiineae</taxon>
        <taxon>Physalacriaceae</taxon>
        <taxon>Armillaria</taxon>
    </lineage>
</organism>
<proteinExistence type="predicted"/>
<protein>
    <submittedName>
        <fullName evidence="1">Uncharacterized protein</fullName>
    </submittedName>
</protein>
<evidence type="ECO:0000313" key="2">
    <source>
        <dbReference type="Proteomes" id="UP001175228"/>
    </source>
</evidence>
<feature type="non-terminal residue" evidence="1">
    <location>
        <position position="133"/>
    </location>
</feature>
<name>A0AA39P5X5_9AGAR</name>
<keyword evidence="2" id="KW-1185">Reference proteome</keyword>